<gene>
    <name evidence="3" type="ORF">PV327_009656</name>
</gene>
<dbReference type="PANTHER" id="PTHR36299">
    <property type="entry name" value="AGAP008005-PA"/>
    <property type="match status" value="1"/>
</dbReference>
<evidence type="ECO:0000313" key="3">
    <source>
        <dbReference type="EMBL" id="KAK0161150.1"/>
    </source>
</evidence>
<evidence type="ECO:0000313" key="4">
    <source>
        <dbReference type="Proteomes" id="UP001168972"/>
    </source>
</evidence>
<name>A0AA39CBQ8_MICHY</name>
<proteinExistence type="predicted"/>
<reference evidence="3" key="1">
    <citation type="journal article" date="2023" name="bioRxiv">
        <title>Scaffold-level genome assemblies of two parasitoid biocontrol wasps reveal the parthenogenesis mechanism and an associated novel virus.</title>
        <authorList>
            <person name="Inwood S."/>
            <person name="Skelly J."/>
            <person name="Guhlin J."/>
            <person name="Harrop T."/>
            <person name="Goldson S."/>
            <person name="Dearden P."/>
        </authorList>
    </citation>
    <scope>NUCLEOTIDE SEQUENCE</scope>
    <source>
        <strain evidence="3">Lincoln</strain>
        <tissue evidence="3">Whole body</tissue>
    </source>
</reference>
<dbReference type="EMBL" id="JAQQBR010001835">
    <property type="protein sequence ID" value="KAK0161150.1"/>
    <property type="molecule type" value="Genomic_DNA"/>
</dbReference>
<feature type="signal peptide" evidence="1">
    <location>
        <begin position="1"/>
        <end position="21"/>
    </location>
</feature>
<accession>A0AA39CBQ8</accession>
<dbReference type="Pfam" id="PF15998">
    <property type="entry name" value="DUF4773"/>
    <property type="match status" value="1"/>
</dbReference>
<feature type="chain" id="PRO_5041396056" description="DUF4773 domain-containing protein" evidence="1">
    <location>
        <begin position="22"/>
        <end position="202"/>
    </location>
</feature>
<protein>
    <recommendedName>
        <fullName evidence="2">DUF4773 domain-containing protein</fullName>
    </recommendedName>
</protein>
<feature type="domain" description="DUF4773" evidence="2">
    <location>
        <begin position="44"/>
        <end position="159"/>
    </location>
</feature>
<sequence length="202" mass="22667">MMDSFKFTLGIYAFFFASTFASIVHEQTNNALNNSSVANEPSGCECSTYSCKCCGDINLHIPHLEGLACANFSYLPEDYGISLVITFNNYTLINDTISARNPPPMCIGIPELEDIGADLCLRFTDLKYENRQFSGCVSISISFYHIIHSKLNLGCFHIPHDAVNKNFEPNRIINSITEEENIYNDDKIDFNAIKKIPTVQII</sequence>
<evidence type="ECO:0000256" key="1">
    <source>
        <dbReference type="SAM" id="SignalP"/>
    </source>
</evidence>
<keyword evidence="1" id="KW-0732">Signal</keyword>
<reference evidence="3" key="2">
    <citation type="submission" date="2023-03" db="EMBL/GenBank/DDBJ databases">
        <authorList>
            <person name="Inwood S.N."/>
            <person name="Skelly J.G."/>
            <person name="Guhlin J."/>
            <person name="Harrop T.W.R."/>
            <person name="Goldson S.G."/>
            <person name="Dearden P.K."/>
        </authorList>
    </citation>
    <scope>NUCLEOTIDE SEQUENCE</scope>
    <source>
        <strain evidence="3">Lincoln</strain>
        <tissue evidence="3">Whole body</tissue>
    </source>
</reference>
<dbReference type="PANTHER" id="PTHR36299:SF2">
    <property type="entry name" value="DUF4773 DOMAIN-CONTAINING PROTEIN"/>
    <property type="match status" value="1"/>
</dbReference>
<organism evidence="3 4">
    <name type="scientific">Microctonus hyperodae</name>
    <name type="common">Parasitoid wasp</name>
    <dbReference type="NCBI Taxonomy" id="165561"/>
    <lineage>
        <taxon>Eukaryota</taxon>
        <taxon>Metazoa</taxon>
        <taxon>Ecdysozoa</taxon>
        <taxon>Arthropoda</taxon>
        <taxon>Hexapoda</taxon>
        <taxon>Insecta</taxon>
        <taxon>Pterygota</taxon>
        <taxon>Neoptera</taxon>
        <taxon>Endopterygota</taxon>
        <taxon>Hymenoptera</taxon>
        <taxon>Apocrita</taxon>
        <taxon>Ichneumonoidea</taxon>
        <taxon>Braconidae</taxon>
        <taxon>Euphorinae</taxon>
        <taxon>Microctonus</taxon>
    </lineage>
</organism>
<evidence type="ECO:0000259" key="2">
    <source>
        <dbReference type="Pfam" id="PF15998"/>
    </source>
</evidence>
<dbReference type="Proteomes" id="UP001168972">
    <property type="component" value="Unassembled WGS sequence"/>
</dbReference>
<dbReference type="InterPro" id="IPR031941">
    <property type="entry name" value="DUF4773"/>
</dbReference>
<dbReference type="AlphaFoldDB" id="A0AA39CBQ8"/>
<keyword evidence="4" id="KW-1185">Reference proteome</keyword>
<comment type="caution">
    <text evidence="3">The sequence shown here is derived from an EMBL/GenBank/DDBJ whole genome shotgun (WGS) entry which is preliminary data.</text>
</comment>